<proteinExistence type="predicted"/>
<feature type="region of interest" description="Disordered" evidence="1">
    <location>
        <begin position="107"/>
        <end position="136"/>
    </location>
</feature>
<gene>
    <name evidence="2" type="ORF">FRACYDRAFT_255480</name>
</gene>
<evidence type="ECO:0000313" key="2">
    <source>
        <dbReference type="EMBL" id="OEU06254.1"/>
    </source>
</evidence>
<name>A0A1E7EK55_9STRA</name>
<dbReference type="InParanoid" id="A0A1E7EK55"/>
<sequence length="558" mass="60583">MNSSTTNSPADAAATATAAMAATTAAAAIPAPVSLLPTTAQQQQQLTQVAGGKLQPQKLELILNPEDGSLMTAPLLSVVMACTDSLYRDLYDMAHGELVQIIAGGSGSGGATGGGPGDDDSPPDNSQGKRKDKMSNLSFVNRRHELSYRLATHSKALTHVAALTVSNSAGDQDQDQANKYNLTNYVNVSMNALTHARTAWIQNDECQDALYFFHGRLFSIRQGPHDIYGSLDFMCSPTTSTSVGGVVEEGGKGKASSFWYDLPSDLKLEIDRYEISKEKHWSKKEVSERWSMAVRRKLLLGEVGYYKNKNKSTTLANSSSSSSCSLNASIQPWKIILRGDGIVRLIYGKPKTTIDSGTGETKTVYPLEAVLTVLTTDKEKADLEEIEDEPQEAQWTLIIEHTSWTTDISGERIKHSIAEQERFGICCSIIDDDNDTGNENDKTDGRGGGGLTVYGANIKVELEQSPSSIPIRKSINFVPFIIDDDDDMDDDKQKDDRKQQEEEQQEEGRPTKRIKTDTTGGGGSGTTNNASSTAVVETRDLIDEVEYFASIIADTIGI</sequence>
<organism evidence="2 3">
    <name type="scientific">Fragilariopsis cylindrus CCMP1102</name>
    <dbReference type="NCBI Taxonomy" id="635003"/>
    <lineage>
        <taxon>Eukaryota</taxon>
        <taxon>Sar</taxon>
        <taxon>Stramenopiles</taxon>
        <taxon>Ochrophyta</taxon>
        <taxon>Bacillariophyta</taxon>
        <taxon>Bacillariophyceae</taxon>
        <taxon>Bacillariophycidae</taxon>
        <taxon>Bacillariales</taxon>
        <taxon>Bacillariaceae</taxon>
        <taxon>Fragilariopsis</taxon>
    </lineage>
</organism>
<accession>A0A1E7EK55</accession>
<keyword evidence="3" id="KW-1185">Reference proteome</keyword>
<feature type="compositionally biased region" description="Gly residues" evidence="1">
    <location>
        <begin position="107"/>
        <end position="116"/>
    </location>
</feature>
<protein>
    <submittedName>
        <fullName evidence="2">Uncharacterized protein</fullName>
    </submittedName>
</protein>
<dbReference type="EMBL" id="KV784418">
    <property type="protein sequence ID" value="OEU06254.1"/>
    <property type="molecule type" value="Genomic_DNA"/>
</dbReference>
<reference evidence="2 3" key="1">
    <citation type="submission" date="2016-09" db="EMBL/GenBank/DDBJ databases">
        <title>Extensive genetic diversity and differential bi-allelic expression allows diatom success in the polar Southern Ocean.</title>
        <authorList>
            <consortium name="DOE Joint Genome Institute"/>
            <person name="Mock T."/>
            <person name="Otillar R.P."/>
            <person name="Strauss J."/>
            <person name="Dupont C."/>
            <person name="Frickenhaus S."/>
            <person name="Maumus F."/>
            <person name="Mcmullan M."/>
            <person name="Sanges R."/>
            <person name="Schmutz J."/>
            <person name="Toseland A."/>
            <person name="Valas R."/>
            <person name="Veluchamy A."/>
            <person name="Ward B.J."/>
            <person name="Allen A."/>
            <person name="Barry K."/>
            <person name="Falciatore A."/>
            <person name="Ferrante M."/>
            <person name="Fortunato A.E."/>
            <person name="Gloeckner G."/>
            <person name="Gruber A."/>
            <person name="Hipkin R."/>
            <person name="Janech M."/>
            <person name="Kroth P."/>
            <person name="Leese F."/>
            <person name="Lindquist E."/>
            <person name="Lyon B.R."/>
            <person name="Martin J."/>
            <person name="Mayer C."/>
            <person name="Parker M."/>
            <person name="Quesneville H."/>
            <person name="Raymond J."/>
            <person name="Uhlig C."/>
            <person name="Valentin K.U."/>
            <person name="Worden A.Z."/>
            <person name="Armbrust E.V."/>
            <person name="Bowler C."/>
            <person name="Green B."/>
            <person name="Moulton V."/>
            <person name="Van Oosterhout C."/>
            <person name="Grigoriev I."/>
        </authorList>
    </citation>
    <scope>NUCLEOTIDE SEQUENCE [LARGE SCALE GENOMIC DNA]</scope>
    <source>
        <strain evidence="2 3">CCMP1102</strain>
    </source>
</reference>
<dbReference type="OrthoDB" id="46605at2759"/>
<dbReference type="AlphaFoldDB" id="A0A1E7EK55"/>
<evidence type="ECO:0000256" key="1">
    <source>
        <dbReference type="SAM" id="MobiDB-lite"/>
    </source>
</evidence>
<dbReference type="KEGG" id="fcy:FRACYDRAFT_255480"/>
<feature type="compositionally biased region" description="Basic and acidic residues" evidence="1">
    <location>
        <begin position="491"/>
        <end position="516"/>
    </location>
</feature>
<dbReference type="Proteomes" id="UP000095751">
    <property type="component" value="Unassembled WGS sequence"/>
</dbReference>
<feature type="region of interest" description="Disordered" evidence="1">
    <location>
        <begin position="431"/>
        <end position="450"/>
    </location>
</feature>
<feature type="region of interest" description="Disordered" evidence="1">
    <location>
        <begin position="482"/>
        <end position="532"/>
    </location>
</feature>
<evidence type="ECO:0000313" key="3">
    <source>
        <dbReference type="Proteomes" id="UP000095751"/>
    </source>
</evidence>